<sequence length="142" mass="16058">MDLAEWWSRGPLDLIHKSLRTTKSDSHELEGRRIQPVQTAQEQHPPLVISVGCSHNDDYRTMESTFENGAIMRDWRFISTIFPSAMMAADGGPLLGEWMSATASAPPRGPRYLTVFPSLFPVIAADPVDNEKKYKKFHMLDL</sequence>
<accession>Q6YZA0</accession>
<dbReference type="AlphaFoldDB" id="Q6YZY9"/>
<gene>
    <name evidence="2" type="ORF">B1099H05.35</name>
    <name evidence="3" type="ORF">OsJ_26303</name>
    <name evidence="1" type="ORF">P0610E02.11</name>
</gene>
<proteinExistence type="predicted"/>
<reference evidence="3" key="4">
    <citation type="journal article" date="2005" name="PLoS Biol.">
        <title>The genomes of Oryza sativa: a history of duplications.</title>
        <authorList>
            <person name="Yu J."/>
            <person name="Wang J."/>
            <person name="Lin W."/>
            <person name="Li S."/>
            <person name="Li H."/>
            <person name="Zhou J."/>
            <person name="Ni P."/>
            <person name="Dong W."/>
            <person name="Hu S."/>
            <person name="Zeng C."/>
            <person name="Zhang J."/>
            <person name="Zhang Y."/>
            <person name="Li R."/>
            <person name="Xu Z."/>
            <person name="Li S."/>
            <person name="Li X."/>
            <person name="Zheng H."/>
            <person name="Cong L."/>
            <person name="Lin L."/>
            <person name="Yin J."/>
            <person name="Geng J."/>
            <person name="Li G."/>
            <person name="Shi J."/>
            <person name="Liu J."/>
            <person name="Lv H."/>
            <person name="Li J."/>
            <person name="Wang J."/>
            <person name="Deng Y."/>
            <person name="Ran L."/>
            <person name="Shi X."/>
            <person name="Wang X."/>
            <person name="Wu Q."/>
            <person name="Li C."/>
            <person name="Ren X."/>
            <person name="Wang J."/>
            <person name="Wang X."/>
            <person name="Li D."/>
            <person name="Liu D."/>
            <person name="Zhang X."/>
            <person name="Ji Z."/>
            <person name="Zhao W."/>
            <person name="Sun Y."/>
            <person name="Zhang Z."/>
            <person name="Bao J."/>
            <person name="Han Y."/>
            <person name="Dong L."/>
            <person name="Ji J."/>
            <person name="Chen P."/>
            <person name="Wu S."/>
            <person name="Liu J."/>
            <person name="Xiao Y."/>
            <person name="Bu D."/>
            <person name="Tan J."/>
            <person name="Yang L."/>
            <person name="Ye C."/>
            <person name="Zhang J."/>
            <person name="Xu J."/>
            <person name="Zhou Y."/>
            <person name="Yu Y."/>
            <person name="Zhang B."/>
            <person name="Zhuang S."/>
            <person name="Wei H."/>
            <person name="Liu B."/>
            <person name="Lei M."/>
            <person name="Yu H."/>
            <person name="Li Y."/>
            <person name="Xu H."/>
            <person name="Wei S."/>
            <person name="He X."/>
            <person name="Fang L."/>
            <person name="Zhang Z."/>
            <person name="Zhang Y."/>
            <person name="Huang X."/>
            <person name="Su Z."/>
            <person name="Tong W."/>
            <person name="Li J."/>
            <person name="Tong Z."/>
            <person name="Li S."/>
            <person name="Ye J."/>
            <person name="Wang L."/>
            <person name="Fang L."/>
            <person name="Lei T."/>
            <person name="Chen C."/>
            <person name="Chen H."/>
            <person name="Xu Z."/>
            <person name="Li H."/>
            <person name="Huang H."/>
            <person name="Zhang F."/>
            <person name="Xu H."/>
            <person name="Li N."/>
            <person name="Zhao C."/>
            <person name="Li S."/>
            <person name="Dong L."/>
            <person name="Huang Y."/>
            <person name="Li L."/>
            <person name="Xi Y."/>
            <person name="Qi Q."/>
            <person name="Li W."/>
            <person name="Zhang B."/>
            <person name="Hu W."/>
            <person name="Zhang Y."/>
            <person name="Tian X."/>
            <person name="Jiao Y."/>
            <person name="Liang X."/>
            <person name="Jin J."/>
            <person name="Gao L."/>
            <person name="Zheng W."/>
            <person name="Hao B."/>
            <person name="Liu S."/>
            <person name="Wang W."/>
            <person name="Yuan L."/>
            <person name="Cao M."/>
            <person name="McDermott J."/>
            <person name="Samudrala R."/>
            <person name="Wang J."/>
            <person name="Wong G.K."/>
            <person name="Yang H."/>
        </authorList>
    </citation>
    <scope>NUCLEOTIDE SEQUENCE [LARGE SCALE GENOMIC DNA]</scope>
</reference>
<evidence type="ECO:0000313" key="1">
    <source>
        <dbReference type="EMBL" id="BAD05738.1"/>
    </source>
</evidence>
<dbReference type="EMBL" id="CM000145">
    <property type="protein sequence ID" value="EAZ41765.1"/>
    <property type="molecule type" value="Genomic_DNA"/>
</dbReference>
<evidence type="ECO:0000313" key="3">
    <source>
        <dbReference type="EMBL" id="EAZ41765.1"/>
    </source>
</evidence>
<dbReference type="Proteomes" id="UP000000763">
    <property type="component" value="Chromosome 8"/>
</dbReference>
<dbReference type="EMBL" id="AP005531">
    <property type="protein sequence ID" value="BAD05777.1"/>
    <property type="molecule type" value="Genomic_DNA"/>
</dbReference>
<accession>Q6YZY9</accession>
<dbReference type="Proteomes" id="UP000007752">
    <property type="component" value="Chromosome 8"/>
</dbReference>
<name>Q6YZY9_ORYSJ</name>
<organism evidence="1 4">
    <name type="scientific">Oryza sativa subsp. japonica</name>
    <name type="common">Rice</name>
    <dbReference type="NCBI Taxonomy" id="39947"/>
    <lineage>
        <taxon>Eukaryota</taxon>
        <taxon>Viridiplantae</taxon>
        <taxon>Streptophyta</taxon>
        <taxon>Embryophyta</taxon>
        <taxon>Tracheophyta</taxon>
        <taxon>Spermatophyta</taxon>
        <taxon>Magnoliopsida</taxon>
        <taxon>Liliopsida</taxon>
        <taxon>Poales</taxon>
        <taxon>Poaceae</taxon>
        <taxon>BOP clade</taxon>
        <taxon>Oryzoideae</taxon>
        <taxon>Oryzeae</taxon>
        <taxon>Oryzinae</taxon>
        <taxon>Oryza</taxon>
        <taxon>Oryza sativa</taxon>
    </lineage>
</organism>
<reference evidence="4" key="3">
    <citation type="journal article" date="2005" name="Nature">
        <title>The map-based sequence of the rice genome.</title>
        <authorList>
            <consortium name="International rice genome sequencing project (IRGSP)"/>
            <person name="Matsumoto T."/>
            <person name="Wu J."/>
            <person name="Kanamori H."/>
            <person name="Katayose Y."/>
            <person name="Fujisawa M."/>
            <person name="Namiki N."/>
            <person name="Mizuno H."/>
            <person name="Yamamoto K."/>
            <person name="Antonio B.A."/>
            <person name="Baba T."/>
            <person name="Sakata K."/>
            <person name="Nagamura Y."/>
            <person name="Aoki H."/>
            <person name="Arikawa K."/>
            <person name="Arita K."/>
            <person name="Bito T."/>
            <person name="Chiden Y."/>
            <person name="Fujitsuka N."/>
            <person name="Fukunaka R."/>
            <person name="Hamada M."/>
            <person name="Harada C."/>
            <person name="Hayashi A."/>
            <person name="Hijishita S."/>
            <person name="Honda M."/>
            <person name="Hosokawa S."/>
            <person name="Ichikawa Y."/>
            <person name="Idonuma A."/>
            <person name="Iijima M."/>
            <person name="Ikeda M."/>
            <person name="Ikeno M."/>
            <person name="Ito K."/>
            <person name="Ito S."/>
            <person name="Ito T."/>
            <person name="Ito Y."/>
            <person name="Ito Y."/>
            <person name="Iwabuchi A."/>
            <person name="Kamiya K."/>
            <person name="Karasawa W."/>
            <person name="Kurita K."/>
            <person name="Katagiri S."/>
            <person name="Kikuta A."/>
            <person name="Kobayashi H."/>
            <person name="Kobayashi N."/>
            <person name="Machita K."/>
            <person name="Maehara T."/>
            <person name="Masukawa M."/>
            <person name="Mizubayashi T."/>
            <person name="Mukai Y."/>
            <person name="Nagasaki H."/>
            <person name="Nagata Y."/>
            <person name="Naito S."/>
            <person name="Nakashima M."/>
            <person name="Nakama Y."/>
            <person name="Nakamichi Y."/>
            <person name="Nakamura M."/>
            <person name="Meguro A."/>
            <person name="Negishi M."/>
            <person name="Ohta I."/>
            <person name="Ohta T."/>
            <person name="Okamoto M."/>
            <person name="Ono N."/>
            <person name="Saji S."/>
            <person name="Sakaguchi M."/>
            <person name="Sakai K."/>
            <person name="Shibata M."/>
            <person name="Shimokawa T."/>
            <person name="Song J."/>
            <person name="Takazaki Y."/>
            <person name="Terasawa K."/>
            <person name="Tsugane M."/>
            <person name="Tsuji K."/>
            <person name="Ueda S."/>
            <person name="Waki K."/>
            <person name="Yamagata H."/>
            <person name="Yamamoto M."/>
            <person name="Yamamoto S."/>
            <person name="Yamane H."/>
            <person name="Yoshiki S."/>
            <person name="Yoshihara R."/>
            <person name="Yukawa K."/>
            <person name="Zhong H."/>
            <person name="Yano M."/>
            <person name="Yuan Q."/>
            <person name="Ouyang S."/>
            <person name="Liu J."/>
            <person name="Jones K.M."/>
            <person name="Gansberger K."/>
            <person name="Moffat K."/>
            <person name="Hill J."/>
            <person name="Bera J."/>
            <person name="Fadrosh D."/>
            <person name="Jin S."/>
            <person name="Johri S."/>
            <person name="Kim M."/>
            <person name="Overton L."/>
            <person name="Reardon M."/>
            <person name="Tsitrin T."/>
            <person name="Vuong H."/>
            <person name="Weaver B."/>
            <person name="Ciecko A."/>
            <person name="Tallon L."/>
            <person name="Jackson J."/>
            <person name="Pai G."/>
            <person name="Aken S.V."/>
            <person name="Utterback T."/>
            <person name="Reidmuller S."/>
            <person name="Feldblyum T."/>
            <person name="Hsiao J."/>
            <person name="Zismann V."/>
            <person name="Iobst S."/>
            <person name="de Vazeille A.R."/>
            <person name="Buell C.R."/>
            <person name="Ying K."/>
            <person name="Li Y."/>
            <person name="Lu T."/>
            <person name="Huang Y."/>
            <person name="Zhao Q."/>
            <person name="Feng Q."/>
            <person name="Zhang L."/>
            <person name="Zhu J."/>
            <person name="Weng Q."/>
            <person name="Mu J."/>
            <person name="Lu Y."/>
            <person name="Fan D."/>
            <person name="Liu Y."/>
            <person name="Guan J."/>
            <person name="Zhang Y."/>
            <person name="Yu S."/>
            <person name="Liu X."/>
            <person name="Zhang Y."/>
            <person name="Hong G."/>
            <person name="Han B."/>
            <person name="Choisne N."/>
            <person name="Demange N."/>
            <person name="Orjeda G."/>
            <person name="Samain S."/>
            <person name="Cattolico L."/>
            <person name="Pelletier E."/>
            <person name="Couloux A."/>
            <person name="Segurens B."/>
            <person name="Wincker P."/>
            <person name="D'Hont A."/>
            <person name="Scarpelli C."/>
            <person name="Weissenbach J."/>
            <person name="Salanoubat M."/>
            <person name="Quetier F."/>
            <person name="Yu Y."/>
            <person name="Kim H.R."/>
            <person name="Rambo T."/>
            <person name="Currie J."/>
            <person name="Collura K."/>
            <person name="Luo M."/>
            <person name="Yang T."/>
            <person name="Ammiraju J.S.S."/>
            <person name="Engler F."/>
            <person name="Soderlund C."/>
            <person name="Wing R.A."/>
            <person name="Palmer L.E."/>
            <person name="de la Bastide M."/>
            <person name="Spiegel L."/>
            <person name="Nascimento L."/>
            <person name="Zutavern T."/>
            <person name="O'Shaughnessy A."/>
            <person name="Dike S."/>
            <person name="Dedhia N."/>
            <person name="Preston R."/>
            <person name="Balija V."/>
            <person name="McCombie W.R."/>
            <person name="Chow T."/>
            <person name="Chen H."/>
            <person name="Chung M."/>
            <person name="Chen C."/>
            <person name="Shaw J."/>
            <person name="Wu H."/>
            <person name="Hsiao K."/>
            <person name="Chao Y."/>
            <person name="Chu M."/>
            <person name="Cheng C."/>
            <person name="Hour A."/>
            <person name="Lee P."/>
            <person name="Lin S."/>
            <person name="Lin Y."/>
            <person name="Liou J."/>
            <person name="Liu S."/>
            <person name="Hsing Y."/>
            <person name="Raghuvanshi S."/>
            <person name="Mohanty A."/>
            <person name="Bharti A.K."/>
            <person name="Gaur A."/>
            <person name="Gupta V."/>
            <person name="Kumar D."/>
            <person name="Ravi V."/>
            <person name="Vij S."/>
            <person name="Kapur A."/>
            <person name="Khurana P."/>
            <person name="Khurana P."/>
            <person name="Khurana J.P."/>
            <person name="Tyagi A.K."/>
            <person name="Gaikwad K."/>
            <person name="Singh A."/>
            <person name="Dalal V."/>
            <person name="Srivastava S."/>
            <person name="Dixit A."/>
            <person name="Pal A.K."/>
            <person name="Ghazi I.A."/>
            <person name="Yadav M."/>
            <person name="Pandit A."/>
            <person name="Bhargava A."/>
            <person name="Sureshbabu K."/>
            <person name="Batra K."/>
            <person name="Sharma T.R."/>
            <person name="Mohapatra T."/>
            <person name="Singh N.K."/>
            <person name="Messing J."/>
            <person name="Nelson A.B."/>
            <person name="Fuks G."/>
            <person name="Kavchok S."/>
            <person name="Keizer G."/>
            <person name="Linton E."/>
            <person name="Llaca V."/>
            <person name="Song R."/>
            <person name="Tanyolac B."/>
            <person name="Young S."/>
            <person name="Ho-Il K."/>
            <person name="Hahn J.H."/>
            <person name="Sangsakoo G."/>
            <person name="Vanavichit A."/>
            <person name="de Mattos Luiz.A.T."/>
            <person name="Zimmer P.D."/>
            <person name="Malone G."/>
            <person name="Dellagostin O."/>
            <person name="de Oliveira A.C."/>
            <person name="Bevan M."/>
            <person name="Bancroft I."/>
            <person name="Minx P."/>
            <person name="Cordum H."/>
            <person name="Wilson R."/>
            <person name="Cheng Z."/>
            <person name="Jin W."/>
            <person name="Jiang J."/>
            <person name="Leong S.A."/>
            <person name="Iwama H."/>
            <person name="Gojobori T."/>
            <person name="Itoh T."/>
            <person name="Niimura Y."/>
            <person name="Fujii Y."/>
            <person name="Habara T."/>
            <person name="Sakai H."/>
            <person name="Sato Y."/>
            <person name="Wilson G."/>
            <person name="Kumar K."/>
            <person name="McCouch S."/>
            <person name="Juretic N."/>
            <person name="Hoen D."/>
            <person name="Wright S."/>
            <person name="Bruskiewich R."/>
            <person name="Bureau T."/>
            <person name="Miyao A."/>
            <person name="Hirochika H."/>
            <person name="Nishikawa T."/>
            <person name="Kadowaki K."/>
            <person name="Sugiura M."/>
            <person name="Burr B."/>
            <person name="Sasaki T."/>
        </authorList>
    </citation>
    <scope>NUCLEOTIDE SEQUENCE [LARGE SCALE GENOMIC DNA]</scope>
    <source>
        <strain evidence="4">cv. Nipponbare</strain>
    </source>
</reference>
<reference evidence="4" key="5">
    <citation type="journal article" date="2008" name="Nucleic Acids Res.">
        <title>The rice annotation project database (RAP-DB): 2008 update.</title>
        <authorList>
            <consortium name="The rice annotation project (RAP)"/>
        </authorList>
    </citation>
    <scope>GENOME REANNOTATION</scope>
    <source>
        <strain evidence="4">cv. Nipponbare</strain>
    </source>
</reference>
<protein>
    <submittedName>
        <fullName evidence="1">Uncharacterized protein</fullName>
    </submittedName>
</protein>
<evidence type="ECO:0000313" key="2">
    <source>
        <dbReference type="EMBL" id="BAD05777.1"/>
    </source>
</evidence>
<reference evidence="3" key="6">
    <citation type="submission" date="2008-12" db="EMBL/GenBank/DDBJ databases">
        <title>Improved gene annotation of the rice (Oryza sativa) genomes.</title>
        <authorList>
            <person name="Wang J."/>
            <person name="Li R."/>
            <person name="Fan W."/>
            <person name="Huang Q."/>
            <person name="Zhang J."/>
            <person name="Zhou Y."/>
            <person name="Hu Y."/>
            <person name="Zi S."/>
            <person name="Li J."/>
            <person name="Ni P."/>
            <person name="Zheng H."/>
            <person name="Zhang Y."/>
            <person name="Zhao M."/>
            <person name="Hao Q."/>
            <person name="McDermott J."/>
            <person name="Samudrala R."/>
            <person name="Kristiansen K."/>
            <person name="Wong G.K.-S."/>
        </authorList>
    </citation>
    <scope>NUCLEOTIDE SEQUENCE</scope>
</reference>
<reference evidence="2" key="1">
    <citation type="submission" date="2002-07" db="EMBL/GenBank/DDBJ databases">
        <title>Oryza sativa nipponbare(GA3) genomic DNA, chromosome 8, BAC clone:B1099H05.</title>
        <authorList>
            <person name="Sasaki T."/>
            <person name="Matsumoto T."/>
            <person name="Katayose Y."/>
        </authorList>
    </citation>
    <scope>NUCLEOTIDE SEQUENCE</scope>
</reference>
<reference evidence="1" key="2">
    <citation type="submission" date="2002-07" db="EMBL/GenBank/DDBJ databases">
        <title>Oryza sativa nipponbare(GA3) genomic DNA, chromosome 8, PAC clone:P0610E02.</title>
        <authorList>
            <person name="Sasaki T."/>
            <person name="Matsumoto T."/>
            <person name="Katayose Y."/>
        </authorList>
    </citation>
    <scope>NUCLEOTIDE SEQUENCE</scope>
</reference>
<evidence type="ECO:0000313" key="4">
    <source>
        <dbReference type="Proteomes" id="UP000000763"/>
    </source>
</evidence>
<dbReference type="EMBL" id="AP005505">
    <property type="protein sequence ID" value="BAD05738.1"/>
    <property type="molecule type" value="Genomic_DNA"/>
</dbReference>